<reference evidence="3" key="1">
    <citation type="submission" date="2016-05" db="EMBL/GenBank/DDBJ databases">
        <title>Comparative genomics of biotechnologically important yeasts.</title>
        <authorList>
            <consortium name="DOE Joint Genome Institute"/>
            <person name="Riley R."/>
            <person name="Haridas S."/>
            <person name="Wolfe K.H."/>
            <person name="Lopes M.R."/>
            <person name="Hittinger C.T."/>
            <person name="Goker M."/>
            <person name="Salamov A."/>
            <person name="Wisecaver J."/>
            <person name="Long T.M."/>
            <person name="Aerts A.L."/>
            <person name="Barry K."/>
            <person name="Choi C."/>
            <person name="Clum A."/>
            <person name="Coughlan A.Y."/>
            <person name="Deshpande S."/>
            <person name="Douglass A.P."/>
            <person name="Hanson S.J."/>
            <person name="Klenk H.-P."/>
            <person name="Labutti K."/>
            <person name="Lapidus A."/>
            <person name="Lindquist E."/>
            <person name="Lipzen A."/>
            <person name="Meier-Kolthoff J.P."/>
            <person name="Ohm R.A."/>
            <person name="Otillar R.P."/>
            <person name="Pangilinan J."/>
            <person name="Peng Y."/>
            <person name="Rokas A."/>
            <person name="Rosa C.A."/>
            <person name="Scheuner C."/>
            <person name="Sibirny A.A."/>
            <person name="Slot J.C."/>
            <person name="Stielow J.B."/>
            <person name="Sun H."/>
            <person name="Kurtzman C.P."/>
            <person name="Blackwell M."/>
            <person name="Grigoriev I.V."/>
            <person name="Jeffries T.W."/>
        </authorList>
    </citation>
    <scope>NUCLEOTIDE SEQUENCE [LARGE SCALE GENOMIC DNA]</scope>
    <source>
        <strain evidence="3">DSM 1968</strain>
    </source>
</reference>
<feature type="compositionally biased region" description="Basic and acidic residues" evidence="1">
    <location>
        <begin position="296"/>
        <end position="316"/>
    </location>
</feature>
<evidence type="ECO:0000256" key="1">
    <source>
        <dbReference type="SAM" id="MobiDB-lite"/>
    </source>
</evidence>
<gene>
    <name evidence="2" type="ORF">ASCRUDRAFT_81171</name>
</gene>
<keyword evidence="3" id="KW-1185">Reference proteome</keyword>
<accession>A0A1D2VGY5</accession>
<feature type="compositionally biased region" description="Basic and acidic residues" evidence="1">
    <location>
        <begin position="326"/>
        <end position="345"/>
    </location>
</feature>
<dbReference type="Proteomes" id="UP000095038">
    <property type="component" value="Unassembled WGS sequence"/>
</dbReference>
<evidence type="ECO:0000313" key="2">
    <source>
        <dbReference type="EMBL" id="ODV60810.1"/>
    </source>
</evidence>
<protein>
    <submittedName>
        <fullName evidence="2">Uncharacterized protein</fullName>
    </submittedName>
</protein>
<proteinExistence type="predicted"/>
<name>A0A1D2VGY5_9ASCO</name>
<feature type="region of interest" description="Disordered" evidence="1">
    <location>
        <begin position="280"/>
        <end position="345"/>
    </location>
</feature>
<sequence length="345" mass="40278">MLPDQIFKRFAASNGPSFFFTSKRAIQPKLVNYKIQNTFLAENFKENNNVGIVGIDKYTVIESNIDMYSIICNFNHPYTHHSILNALSKYNTKFQFTKYQAMNPLFNSISLEIKSLSGYQGDVFHFNKKVDTILRSRLNYFGKDFELDTGRMNLVFSENLEAKNALRFLYKISSSPEISSKLTIDADFDSYKNESNSLLFENNSNLDKLQIFNLLSLYAIIYDIILDSDSNQFRIYYNSPFETVHAYYKIKTYSELNNQINLLSSFPDIDEAMESFKLKKQNQVNIHQNKSKSKSKSNEEKDKNIVNIEKESKDEIKDEVEDKEDKEDKELKDQVEDKNKEDESK</sequence>
<dbReference type="RefSeq" id="XP_020047117.1">
    <property type="nucleotide sequence ID" value="XM_020194577.1"/>
</dbReference>
<dbReference type="EMBL" id="KV454481">
    <property type="protein sequence ID" value="ODV60810.1"/>
    <property type="molecule type" value="Genomic_DNA"/>
</dbReference>
<dbReference type="InParanoid" id="A0A1D2VGY5"/>
<evidence type="ECO:0000313" key="3">
    <source>
        <dbReference type="Proteomes" id="UP000095038"/>
    </source>
</evidence>
<dbReference type="GeneID" id="30968213"/>
<dbReference type="AlphaFoldDB" id="A0A1D2VGY5"/>
<organism evidence="2 3">
    <name type="scientific">Ascoidea rubescens DSM 1968</name>
    <dbReference type="NCBI Taxonomy" id="1344418"/>
    <lineage>
        <taxon>Eukaryota</taxon>
        <taxon>Fungi</taxon>
        <taxon>Dikarya</taxon>
        <taxon>Ascomycota</taxon>
        <taxon>Saccharomycotina</taxon>
        <taxon>Saccharomycetes</taxon>
        <taxon>Ascoideaceae</taxon>
        <taxon>Ascoidea</taxon>
    </lineage>
</organism>